<dbReference type="AlphaFoldDB" id="A0A174ATZ3"/>
<sequence>MKAILIMNEEHKNISRMLKVVRACCSRVLKGEDINYDDFDKILEFIVEYADKHHHKKEEDILFDKMVKHLGGTAEKVVKTGMLVEHDLGRLYIKDLNRALEKVKDGDEDAKLDLIANAISYTHLLERHIDKEDRVIYKYAERELDINILELVNKECNDFEDKNNYVKEKCLSILEELEKRYIMEG</sequence>
<dbReference type="Gene3D" id="1.20.120.520">
    <property type="entry name" value="nmb1532 protein domain like"/>
    <property type="match status" value="1"/>
</dbReference>
<dbReference type="Proteomes" id="UP000095594">
    <property type="component" value="Unassembled WGS sequence"/>
</dbReference>
<dbReference type="GO" id="GO:0005886">
    <property type="term" value="C:plasma membrane"/>
    <property type="evidence" value="ECO:0007669"/>
    <property type="project" value="TreeGrafter"/>
</dbReference>
<dbReference type="EMBL" id="CYZX01000003">
    <property type="protein sequence ID" value="CUN91379.1"/>
    <property type="molecule type" value="Genomic_DNA"/>
</dbReference>
<name>A0A174ATZ3_9CLOT</name>
<dbReference type="OrthoDB" id="9785474at2"/>
<evidence type="ECO:0000313" key="2">
    <source>
        <dbReference type="EMBL" id="CUN91379.1"/>
    </source>
</evidence>
<reference evidence="2 3" key="1">
    <citation type="submission" date="2015-09" db="EMBL/GenBank/DDBJ databases">
        <authorList>
            <consortium name="Pathogen Informatics"/>
        </authorList>
    </citation>
    <scope>NUCLEOTIDE SEQUENCE [LARGE SCALE GENOMIC DNA]</scope>
    <source>
        <strain evidence="2 3">2789STDY5834856</strain>
    </source>
</reference>
<dbReference type="PANTHER" id="PTHR39966">
    <property type="entry name" value="BLL2471 PROTEIN-RELATED"/>
    <property type="match status" value="1"/>
</dbReference>
<organism evidence="2 3">
    <name type="scientific">Clostridium disporicum</name>
    <dbReference type="NCBI Taxonomy" id="84024"/>
    <lineage>
        <taxon>Bacteria</taxon>
        <taxon>Bacillati</taxon>
        <taxon>Bacillota</taxon>
        <taxon>Clostridia</taxon>
        <taxon>Eubacteriales</taxon>
        <taxon>Clostridiaceae</taxon>
        <taxon>Clostridium</taxon>
    </lineage>
</organism>
<proteinExistence type="predicted"/>
<evidence type="ECO:0000259" key="1">
    <source>
        <dbReference type="Pfam" id="PF01814"/>
    </source>
</evidence>
<feature type="domain" description="Hemerythrin-like" evidence="1">
    <location>
        <begin position="6"/>
        <end position="139"/>
    </location>
</feature>
<dbReference type="InterPro" id="IPR012312">
    <property type="entry name" value="Hemerythrin-like"/>
</dbReference>
<protein>
    <submittedName>
        <fullName evidence="2">Hemerythrin HHE cation binding domain-containing protein</fullName>
    </submittedName>
</protein>
<dbReference type="PANTHER" id="PTHR39966:SF1">
    <property type="entry name" value="HEMERYTHRIN-LIKE DOMAIN-CONTAINING PROTEIN"/>
    <property type="match status" value="1"/>
</dbReference>
<evidence type="ECO:0000313" key="3">
    <source>
        <dbReference type="Proteomes" id="UP000095594"/>
    </source>
</evidence>
<accession>A0A174ATZ3</accession>
<dbReference type="Pfam" id="PF01814">
    <property type="entry name" value="Hemerythrin"/>
    <property type="match status" value="1"/>
</dbReference>
<gene>
    <name evidence="2" type="ORF">ERS852471_00665</name>
</gene>
<dbReference type="RefSeq" id="WP_055263890.1">
    <property type="nucleotide sequence ID" value="NZ_CABIXQ010000003.1"/>
</dbReference>